<dbReference type="Gene3D" id="1.25.40.10">
    <property type="entry name" value="Tetratricopeptide repeat domain"/>
    <property type="match status" value="2"/>
</dbReference>
<evidence type="ECO:0000313" key="5">
    <source>
        <dbReference type="Ensembl" id="ENSLBEP00000027231.1"/>
    </source>
</evidence>
<dbReference type="SUPFAM" id="SSF50044">
    <property type="entry name" value="SH3-domain"/>
    <property type="match status" value="1"/>
</dbReference>
<evidence type="ECO:0000313" key="6">
    <source>
        <dbReference type="Proteomes" id="UP000261660"/>
    </source>
</evidence>
<dbReference type="PANTHER" id="PTHR22647:SF3">
    <property type="entry name" value="SH3 DOMAIN AND TETRATRICOPEPTIDE REPEAT-CONTAINING PROTEIN 1"/>
    <property type="match status" value="1"/>
</dbReference>
<dbReference type="SMART" id="SM00028">
    <property type="entry name" value="TPR"/>
    <property type="match status" value="5"/>
</dbReference>
<dbReference type="InterPro" id="IPR019734">
    <property type="entry name" value="TPR_rpt"/>
</dbReference>
<dbReference type="InterPro" id="IPR001452">
    <property type="entry name" value="SH3_domain"/>
</dbReference>
<dbReference type="Pfam" id="PF00018">
    <property type="entry name" value="SH3_1"/>
    <property type="match status" value="1"/>
</dbReference>
<keyword evidence="3" id="KW-0802">TPR repeat</keyword>
<dbReference type="AlphaFoldDB" id="A0A3Q3G2D0"/>
<dbReference type="Proteomes" id="UP000261660">
    <property type="component" value="Unplaced"/>
</dbReference>
<keyword evidence="1 2" id="KW-0728">SH3 domain</keyword>
<name>A0A3Q3G2D0_9LABR</name>
<reference evidence="5" key="1">
    <citation type="submission" date="2025-08" db="UniProtKB">
        <authorList>
            <consortium name="Ensembl"/>
        </authorList>
    </citation>
    <scope>IDENTIFICATION</scope>
</reference>
<feature type="repeat" description="TPR" evidence="3">
    <location>
        <begin position="1006"/>
        <end position="1039"/>
    </location>
</feature>
<organism evidence="5 6">
    <name type="scientific">Labrus bergylta</name>
    <name type="common">ballan wrasse</name>
    <dbReference type="NCBI Taxonomy" id="56723"/>
    <lineage>
        <taxon>Eukaryota</taxon>
        <taxon>Metazoa</taxon>
        <taxon>Chordata</taxon>
        <taxon>Craniata</taxon>
        <taxon>Vertebrata</taxon>
        <taxon>Euteleostomi</taxon>
        <taxon>Actinopterygii</taxon>
        <taxon>Neopterygii</taxon>
        <taxon>Teleostei</taxon>
        <taxon>Neoteleostei</taxon>
        <taxon>Acanthomorphata</taxon>
        <taxon>Eupercaria</taxon>
        <taxon>Labriformes</taxon>
        <taxon>Labridae</taxon>
        <taxon>Labrus</taxon>
    </lineage>
</organism>
<dbReference type="PROSITE" id="PS50002">
    <property type="entry name" value="SH3"/>
    <property type="match status" value="1"/>
</dbReference>
<dbReference type="Ensembl" id="ENSLBET00000028534.1">
    <property type="protein sequence ID" value="ENSLBEP00000027231.1"/>
    <property type="gene ID" value="ENSLBEG00000020505.1"/>
</dbReference>
<evidence type="ECO:0000259" key="4">
    <source>
        <dbReference type="PROSITE" id="PS50002"/>
    </source>
</evidence>
<dbReference type="PROSITE" id="PS50005">
    <property type="entry name" value="TPR"/>
    <property type="match status" value="1"/>
</dbReference>
<proteinExistence type="predicted"/>
<dbReference type="SUPFAM" id="SSF81901">
    <property type="entry name" value="HCP-like"/>
    <property type="match status" value="1"/>
</dbReference>
<dbReference type="SMART" id="SM00326">
    <property type="entry name" value="SH3"/>
    <property type="match status" value="1"/>
</dbReference>
<dbReference type="InterPro" id="IPR042772">
    <property type="entry name" value="SH3TC1/SH3TC2"/>
</dbReference>
<reference evidence="5" key="2">
    <citation type="submission" date="2025-09" db="UniProtKB">
        <authorList>
            <consortium name="Ensembl"/>
        </authorList>
    </citation>
    <scope>IDENTIFICATION</scope>
</reference>
<accession>A0A3Q3G2D0</accession>
<dbReference type="Pfam" id="PF13181">
    <property type="entry name" value="TPR_8"/>
    <property type="match status" value="1"/>
</dbReference>
<evidence type="ECO:0000256" key="2">
    <source>
        <dbReference type="PROSITE-ProRule" id="PRU00192"/>
    </source>
</evidence>
<protein>
    <submittedName>
        <fullName evidence="5">SH3 domain and tetratricopeptide repeats 1</fullName>
    </submittedName>
</protein>
<dbReference type="InterPro" id="IPR011990">
    <property type="entry name" value="TPR-like_helical_dom_sf"/>
</dbReference>
<dbReference type="PANTHER" id="PTHR22647">
    <property type="entry name" value="SH3 DOMAIN AND TETRATRICOPEPTIDE REPEATS CONTAINING PROTEIN"/>
    <property type="match status" value="1"/>
</dbReference>
<dbReference type="SUPFAM" id="SSF48452">
    <property type="entry name" value="TPR-like"/>
    <property type="match status" value="2"/>
</dbReference>
<dbReference type="GeneTree" id="ENSGT00530000063812"/>
<evidence type="ECO:0000256" key="3">
    <source>
        <dbReference type="PROSITE-ProRule" id="PRU00339"/>
    </source>
</evidence>
<sequence length="1145" mass="128913">MECVRGSERLPADDCFQEELRGKLRILQTDSSEVTALFMELSAHLIAIDSEESIFLLTFKTFEEIWKFTTYYTIGFLGLCLENLLLEQKFWLRSLEDDVSVEVSVEEETLNLMYRGILMQEGTPPSGSAESLHLKLKLHGAEAGQGLRLLTNTQHTHLSVRETTPLINQISFLCSAGGTCEATEEYDAEGPDELSLAPGDRIIIVGLLVSCFDWFTGRKEVTGEVGLVKTSCFCSRSIDILLTGEDRPFFSLSEDRVIEETSTFLKKRSHHDTGLNYKLGETESVLLQLSPVSLLPGGRREQQHGELRSLFSCLESQDYRAEFGVLYGLSSEAIVSSAFSGHSGEAELMAFLGAARETARKKRLFWSQTRLCFLLGKLCAGRSKFSQARVYFEEALGVPREGFTDLRLLASIYSNLAAIYLLQNNSQSFFAVTERLVALLLGVSDCLESLEDDSALKYMLKKAVLSHNTKAEARACHLLARHHWTQSEEFRWFLTWRDFYHSYLTLGRLYSQLRLPHLSISSARITSVQPSATLTDCLSSMLLALDNINRLCNSTEQETSIPTQVAPYLHQALTSTRVLQPGSEQHYVLIHQLTVCLCQLFCKHRMVGHAIHHMHTLINNRQLLSSAPERNITLIRLAWLHINNNQPQVALEILDLLLDSMPEHCTTPQEGVVLNLRGVALRCMGDLRRAAESYEAAVDICQEYEDMANWAVAQANLGLLSLRGGAKRLAQSHLVEAVQLFSELDDEGHEENFISVLLELGQLYVRQQQMDYGKGCYEWALLLAIKANLLACQLTATTHLIRLYCSESQDQVQCLIYSQHQVHLLRRSGDRGEEGGALVAVSRLYLSLGTDRAYRAALDHTKTSLGIFIDLGCREKEALGWLQAGNIYHLLEQTELVEVYVQVAQDVALSSGDTGFILKLLEAAGDIFFNSSRDRDKAIPFYRDRALPIAVRSSSVSCRLRLCNKLSELMLSLQMFEEGVEFCDAMLTLTLAVFVSGHTGDCLNQRVAYYRLASLYHRLDQYELAEHHYLKTLTLCPTPLLFDEETLYYVRVYQTLGDIIFYDLKDPFDAAGYYHLALAAAMDLGNKRAQLQLCTRLATIYHNFLIDRELSLFFYQKARAFAADGANILTGVVSVIDKRLTEQKV</sequence>
<dbReference type="InterPro" id="IPR036028">
    <property type="entry name" value="SH3-like_dom_sf"/>
</dbReference>
<feature type="domain" description="SH3" evidence="4">
    <location>
        <begin position="175"/>
        <end position="238"/>
    </location>
</feature>
<evidence type="ECO:0000256" key="1">
    <source>
        <dbReference type="ARBA" id="ARBA00022443"/>
    </source>
</evidence>
<keyword evidence="6" id="KW-1185">Reference proteome</keyword>
<dbReference type="Gene3D" id="2.30.30.40">
    <property type="entry name" value="SH3 Domains"/>
    <property type="match status" value="1"/>
</dbReference>